<reference evidence="3" key="1">
    <citation type="submission" date="2015-05" db="EMBL/GenBank/DDBJ databases">
        <authorList>
            <person name="Oh H.-M."/>
            <person name="Yang J.-A."/>
            <person name="Cho J.-C."/>
            <person name="Kang I."/>
        </authorList>
    </citation>
    <scope>NUCLEOTIDE SEQUENCE [LARGE SCALE GENOMIC DNA]</scope>
    <source>
        <strain evidence="3">IMCC 12053</strain>
    </source>
</reference>
<dbReference type="PROSITE" id="PS51383">
    <property type="entry name" value="YJEF_C_3"/>
    <property type="match status" value="1"/>
</dbReference>
<feature type="binding site" evidence="1">
    <location>
        <position position="232"/>
    </location>
    <ligand>
        <name>(6S)-NADPHX</name>
        <dbReference type="ChEBI" id="CHEBI:64076"/>
    </ligand>
</feature>
<dbReference type="Proteomes" id="UP000064920">
    <property type="component" value="Chromosome"/>
</dbReference>
<dbReference type="HAMAP" id="MF_01965">
    <property type="entry name" value="NADHX_dehydratase"/>
    <property type="match status" value="1"/>
</dbReference>
<comment type="subunit">
    <text evidence="1">Homotetramer.</text>
</comment>
<dbReference type="GO" id="GO:0005524">
    <property type="term" value="F:ATP binding"/>
    <property type="evidence" value="ECO:0007669"/>
    <property type="project" value="UniProtKB-KW"/>
</dbReference>
<dbReference type="EC" id="4.2.1.136" evidence="1"/>
<evidence type="ECO:0000313" key="2">
    <source>
        <dbReference type="EMBL" id="ALI54626.1"/>
    </source>
</evidence>
<dbReference type="Gene3D" id="3.40.1190.20">
    <property type="match status" value="1"/>
</dbReference>
<organism evidence="2 3">
    <name type="scientific">Celeribacter marinus</name>
    <dbReference type="NCBI Taxonomy" id="1397108"/>
    <lineage>
        <taxon>Bacteria</taxon>
        <taxon>Pseudomonadati</taxon>
        <taxon>Pseudomonadota</taxon>
        <taxon>Alphaproteobacteria</taxon>
        <taxon>Rhodobacterales</taxon>
        <taxon>Roseobacteraceae</taxon>
        <taxon>Celeribacter</taxon>
    </lineage>
</organism>
<feature type="binding site" evidence="1">
    <location>
        <position position="231"/>
    </location>
    <ligand>
        <name>AMP</name>
        <dbReference type="ChEBI" id="CHEBI:456215"/>
    </ligand>
</feature>
<keyword evidence="1" id="KW-0067">ATP-binding</keyword>
<proteinExistence type="inferred from homology"/>
<dbReference type="GO" id="GO:0110051">
    <property type="term" value="P:metabolite repair"/>
    <property type="evidence" value="ECO:0007669"/>
    <property type="project" value="TreeGrafter"/>
</dbReference>
<gene>
    <name evidence="1" type="primary">nnrD</name>
    <name evidence="2" type="ORF">IMCC12053_678</name>
</gene>
<protein>
    <recommendedName>
        <fullName evidence="1">ADP-dependent (S)-NAD(P)H-hydrate dehydratase</fullName>
        <ecNumber evidence="1">4.2.1.136</ecNumber>
    </recommendedName>
    <alternativeName>
        <fullName evidence="1">ADP-dependent NAD(P)HX dehydratase</fullName>
    </alternativeName>
</protein>
<dbReference type="EMBL" id="CP012023">
    <property type="protein sequence ID" value="ALI54626.1"/>
    <property type="molecule type" value="Genomic_DNA"/>
</dbReference>
<sequence length="288" mass="29109">MNDAQLLTLTPEIKDQLRKSSQDHKFTHGHALILCGPTGHTGAARLAARGALRVGAGLVSVATPHEALAENAAHLTAIMLTEVDTPEALTATLMDARITALCVGPAFGIARAGAFLPAVLAANRPTVIDADALTTLASLGFDAVHPACVLTPHAGEFKRLFPDIAANIDAAAITGAPHSKIDATRAAAKRAGCTVLLKGAETVIASADGRAVTHGAVGGRAAPWLATAGAGDVLAGMIAGLLARGFTPQDAAQTGAYLHVEAARVVGAGLIAEDLPDAVPHVFRALGL</sequence>
<dbReference type="InterPro" id="IPR000631">
    <property type="entry name" value="CARKD"/>
</dbReference>
<dbReference type="AlphaFoldDB" id="A0A0N9ZX28"/>
<comment type="cofactor">
    <cofactor evidence="1">
        <name>Mg(2+)</name>
        <dbReference type="ChEBI" id="CHEBI:18420"/>
    </cofactor>
</comment>
<dbReference type="Pfam" id="PF01256">
    <property type="entry name" value="Carb_kinase"/>
    <property type="match status" value="1"/>
</dbReference>
<dbReference type="KEGG" id="cmar:IMCC12053_678"/>
<feature type="binding site" evidence="1">
    <location>
        <position position="43"/>
    </location>
    <ligand>
        <name>(6S)-NADPHX</name>
        <dbReference type="ChEBI" id="CHEBI:64076"/>
    </ligand>
</feature>
<evidence type="ECO:0000313" key="3">
    <source>
        <dbReference type="Proteomes" id="UP000064920"/>
    </source>
</evidence>
<comment type="caution">
    <text evidence="1">Lacks conserved residue(s) required for the propagation of feature annotation.</text>
</comment>
<dbReference type="PROSITE" id="PS01050">
    <property type="entry name" value="YJEF_C_2"/>
    <property type="match status" value="1"/>
</dbReference>
<feature type="binding site" evidence="1">
    <location>
        <begin position="198"/>
        <end position="202"/>
    </location>
    <ligand>
        <name>AMP</name>
        <dbReference type="ChEBI" id="CHEBI:456215"/>
    </ligand>
</feature>
<keyword evidence="1" id="KW-0547">Nucleotide-binding</keyword>
<keyword evidence="1" id="KW-0520">NAD</keyword>
<dbReference type="PANTHER" id="PTHR12592:SF0">
    <property type="entry name" value="ATP-DEPENDENT (S)-NAD(P)H-HYDRATE DEHYDRATASE"/>
    <property type="match status" value="1"/>
</dbReference>
<name>A0A0N9ZX28_9RHOB</name>
<dbReference type="NCBIfam" id="TIGR00196">
    <property type="entry name" value="yjeF_cterm"/>
    <property type="match status" value="1"/>
</dbReference>
<dbReference type="STRING" id="1397108.IMCC12053_678"/>
<keyword evidence="1" id="KW-0521">NADP</keyword>
<comment type="catalytic activity">
    <reaction evidence="1">
        <text>(6S)-NADHX + ADP = AMP + phosphate + NADH + H(+)</text>
        <dbReference type="Rhea" id="RHEA:32223"/>
        <dbReference type="ChEBI" id="CHEBI:15378"/>
        <dbReference type="ChEBI" id="CHEBI:43474"/>
        <dbReference type="ChEBI" id="CHEBI:57945"/>
        <dbReference type="ChEBI" id="CHEBI:64074"/>
        <dbReference type="ChEBI" id="CHEBI:456215"/>
        <dbReference type="ChEBI" id="CHEBI:456216"/>
        <dbReference type="EC" id="4.2.1.136"/>
    </reaction>
</comment>
<dbReference type="SUPFAM" id="SSF53613">
    <property type="entry name" value="Ribokinase-like"/>
    <property type="match status" value="1"/>
</dbReference>
<dbReference type="GO" id="GO:0046496">
    <property type="term" value="P:nicotinamide nucleotide metabolic process"/>
    <property type="evidence" value="ECO:0007669"/>
    <property type="project" value="UniProtKB-UniRule"/>
</dbReference>
<keyword evidence="1" id="KW-0456">Lyase</keyword>
<dbReference type="GO" id="GO:0052855">
    <property type="term" value="F:ADP-dependent NAD(P)H-hydrate dehydratase activity"/>
    <property type="evidence" value="ECO:0007669"/>
    <property type="project" value="UniProtKB-UniRule"/>
</dbReference>
<dbReference type="InterPro" id="IPR017953">
    <property type="entry name" value="Carbohydrate_kinase_pred_CS"/>
</dbReference>
<comment type="function">
    <text evidence="1">Catalyzes the dehydration of the S-form of NAD(P)HX at the expense of ADP, which is converted to AMP. Together with NAD(P)HX epimerase, which catalyzes the epimerization of the S- and R-forms, the enzyme allows the repair of both epimers of NAD(P)HX, a damaged form of NAD(P)H that is a result of enzymatic or heat-dependent hydration.</text>
</comment>
<dbReference type="PANTHER" id="PTHR12592">
    <property type="entry name" value="ATP-DEPENDENT (S)-NAD(P)H-HYDRATE DEHYDRATASE FAMILY MEMBER"/>
    <property type="match status" value="1"/>
</dbReference>
<keyword evidence="3" id="KW-1185">Reference proteome</keyword>
<evidence type="ECO:0000256" key="1">
    <source>
        <dbReference type="HAMAP-Rule" id="MF_01965"/>
    </source>
</evidence>
<dbReference type="RefSeq" id="WP_062215704.1">
    <property type="nucleotide sequence ID" value="NZ_CP012023.1"/>
</dbReference>
<comment type="catalytic activity">
    <reaction evidence="1">
        <text>(6S)-NADPHX + ADP = AMP + phosphate + NADPH + H(+)</text>
        <dbReference type="Rhea" id="RHEA:32235"/>
        <dbReference type="ChEBI" id="CHEBI:15378"/>
        <dbReference type="ChEBI" id="CHEBI:43474"/>
        <dbReference type="ChEBI" id="CHEBI:57783"/>
        <dbReference type="ChEBI" id="CHEBI:64076"/>
        <dbReference type="ChEBI" id="CHEBI:456215"/>
        <dbReference type="ChEBI" id="CHEBI:456216"/>
        <dbReference type="EC" id="4.2.1.136"/>
    </reaction>
</comment>
<feature type="binding site" evidence="1">
    <location>
        <position position="153"/>
    </location>
    <ligand>
        <name>(6S)-NADPHX</name>
        <dbReference type="ChEBI" id="CHEBI:64076"/>
    </ligand>
</feature>
<comment type="similarity">
    <text evidence="1">Belongs to the NnrD/CARKD family.</text>
</comment>
<accession>A0A0N9ZX28</accession>
<dbReference type="PATRIC" id="fig|1397108.4.peg.703"/>
<dbReference type="GO" id="GO:0052856">
    <property type="term" value="F:NAD(P)HX epimerase activity"/>
    <property type="evidence" value="ECO:0007669"/>
    <property type="project" value="TreeGrafter"/>
</dbReference>
<dbReference type="OrthoDB" id="9806925at2"/>
<dbReference type="InterPro" id="IPR029056">
    <property type="entry name" value="Ribokinase-like"/>
</dbReference>
<dbReference type="CDD" id="cd01171">
    <property type="entry name" value="YXKO-related"/>
    <property type="match status" value="1"/>
</dbReference>